<sequence length="93" mass="10633">MRNTDITAEPGKEFVFRLKDGKEVGRAGTLNGFESLIRTLPSDSLEFHNNGKHFSAWLRYLKQDKIANAFDRIDSKGELLRKDLLNAIKLNKL</sequence>
<proteinExistence type="predicted"/>
<protein>
    <submittedName>
        <fullName evidence="1">Response regulator receiver protein</fullName>
    </submittedName>
</protein>
<evidence type="ECO:0000313" key="2">
    <source>
        <dbReference type="Proteomes" id="UP000009375"/>
    </source>
</evidence>
<gene>
    <name evidence="1" type="ORF">BJBARM4_0261</name>
</gene>
<dbReference type="AlphaFoldDB" id="D2EEV9"/>
<reference evidence="1 2" key="1">
    <citation type="journal article" date="2010" name="Proc. Natl. Acad. Sci. U.S.A.">
        <title>Enigmatic, ultrasmall, uncultivated Archaea.</title>
        <authorList>
            <person name="Baker B.J."/>
            <person name="Comolli L.R."/>
            <person name="Dick G.J."/>
            <person name="Hauser L.J."/>
            <person name="Hyatt D."/>
            <person name="Dill B.D."/>
            <person name="Land M.L."/>
            <person name="Verberkmoes N.C."/>
            <person name="Hettich R.L."/>
            <person name="Banfield J.F."/>
        </authorList>
    </citation>
    <scope>NUCLEOTIDE SEQUENCE [LARGE SCALE GENOMIC DNA]</scope>
</reference>
<name>D2EEV9_PARA4</name>
<organism evidence="1 2">
    <name type="scientific">Candidatus Parvarchaeum acidiphilum ARMAN-4</name>
    <dbReference type="NCBI Taxonomy" id="662760"/>
    <lineage>
        <taxon>Archaea</taxon>
        <taxon>Candidatus Parvarchaeota</taxon>
        <taxon>Candidatus Parvarchaeum</taxon>
    </lineage>
</organism>
<dbReference type="Proteomes" id="UP000009375">
    <property type="component" value="Unassembled WGS sequence"/>
</dbReference>
<accession>D2EEV9</accession>
<dbReference type="EMBL" id="GG730042">
    <property type="protein sequence ID" value="EEZ93065.1"/>
    <property type="molecule type" value="Genomic_DNA"/>
</dbReference>
<evidence type="ECO:0000313" key="1">
    <source>
        <dbReference type="EMBL" id="EEZ93065.1"/>
    </source>
</evidence>